<evidence type="ECO:0000259" key="1">
    <source>
        <dbReference type="Pfam" id="PF15636"/>
    </source>
</evidence>
<reference evidence="2" key="1">
    <citation type="submission" date="2020-10" db="EMBL/GenBank/DDBJ databases">
        <authorList>
            <person name="Delgado J.A."/>
            <person name="Gonzalez J.M."/>
        </authorList>
    </citation>
    <scope>NUCLEOTIDE SEQUENCE</scope>
    <source>
        <strain evidence="2">23.6</strain>
    </source>
</reference>
<name>A0AB38R248_PARTM</name>
<dbReference type="Proteomes" id="UP001058458">
    <property type="component" value="Chromosome"/>
</dbReference>
<evidence type="ECO:0000313" key="3">
    <source>
        <dbReference type="Proteomes" id="UP001058458"/>
    </source>
</evidence>
<proteinExistence type="predicted"/>
<sequence>MITKEEWKRLQWNKRFAARRDAGVKAFWQQEKRRIKKGEPTTRNWTEEQKKEILSNKIPTHNGEAITGHHAYSASKYPHLANRGEIIYPVTAKEHFYRWHGGSYKKSLPGKPYNPTYLKEF</sequence>
<evidence type="ECO:0000313" key="2">
    <source>
        <dbReference type="EMBL" id="UOE78007.1"/>
    </source>
</evidence>
<accession>A0AB38R248</accession>
<organism evidence="2 3">
    <name type="scientific">Parageobacillus thermoglucosidasius</name>
    <name type="common">Geobacillus thermoglucosidasius</name>
    <dbReference type="NCBI Taxonomy" id="1426"/>
    <lineage>
        <taxon>Bacteria</taxon>
        <taxon>Bacillati</taxon>
        <taxon>Bacillota</taxon>
        <taxon>Bacilli</taxon>
        <taxon>Bacillales</taxon>
        <taxon>Anoxybacillaceae</taxon>
        <taxon>Parageobacillus</taxon>
    </lineage>
</organism>
<dbReference type="AlphaFoldDB" id="A0AB38R248"/>
<protein>
    <recommendedName>
        <fullName evidence="1">Tox-GHH domain-containing protein</fullName>
    </recommendedName>
</protein>
<dbReference type="InterPro" id="IPR028916">
    <property type="entry name" value="Tox-GHH_dom"/>
</dbReference>
<feature type="domain" description="Tox-GHH" evidence="1">
    <location>
        <begin position="12"/>
        <end position="90"/>
    </location>
</feature>
<gene>
    <name evidence="2" type="ORF">IMI45_01915</name>
</gene>
<dbReference type="Pfam" id="PF15636">
    <property type="entry name" value="Tox-GHH"/>
    <property type="match status" value="1"/>
</dbReference>
<dbReference type="EMBL" id="CP063414">
    <property type="protein sequence ID" value="UOE78007.1"/>
    <property type="molecule type" value="Genomic_DNA"/>
</dbReference>